<reference evidence="1" key="1">
    <citation type="submission" date="2022-04" db="EMBL/GenBank/DDBJ databases">
        <title>Jade perch genome.</title>
        <authorList>
            <person name="Chao B."/>
        </authorList>
    </citation>
    <scope>NUCLEOTIDE SEQUENCE</scope>
    <source>
        <strain evidence="1">CB-2022</strain>
    </source>
</reference>
<comment type="caution">
    <text evidence="1">The sequence shown here is derived from an EMBL/GenBank/DDBJ whole genome shotgun (WGS) entry which is preliminary data.</text>
</comment>
<sequence>MEVLLTPFTASSAPDAEEGESSILLTGRDTALKIGHGFLHVTFSTQASLKSFTDATLTNRRSSPSLPLRHPTGDHLFAYGRLPTTPVDSEGGMGCRRSFGGKVELSVVCIAMKVEAMLMEDLSKRFKDLLVSNTFLFPSRQLHTPTNILLLSMAVSDFCGPPSDNSNNPPMDVLLVF</sequence>
<dbReference type="Proteomes" id="UP000831701">
    <property type="component" value="Chromosome 20"/>
</dbReference>
<organism evidence="1 2">
    <name type="scientific">Scortum barcoo</name>
    <name type="common">barcoo grunter</name>
    <dbReference type="NCBI Taxonomy" id="214431"/>
    <lineage>
        <taxon>Eukaryota</taxon>
        <taxon>Metazoa</taxon>
        <taxon>Chordata</taxon>
        <taxon>Craniata</taxon>
        <taxon>Vertebrata</taxon>
        <taxon>Euteleostomi</taxon>
        <taxon>Actinopterygii</taxon>
        <taxon>Neopterygii</taxon>
        <taxon>Teleostei</taxon>
        <taxon>Neoteleostei</taxon>
        <taxon>Acanthomorphata</taxon>
        <taxon>Eupercaria</taxon>
        <taxon>Centrarchiformes</taxon>
        <taxon>Terapontoidei</taxon>
        <taxon>Terapontidae</taxon>
        <taxon>Scortum</taxon>
    </lineage>
</organism>
<protein>
    <submittedName>
        <fullName evidence="1">Uncharacterized protein</fullName>
    </submittedName>
</protein>
<proteinExistence type="predicted"/>
<name>A0ACB8VNF7_9TELE</name>
<evidence type="ECO:0000313" key="2">
    <source>
        <dbReference type="Proteomes" id="UP000831701"/>
    </source>
</evidence>
<evidence type="ECO:0000313" key="1">
    <source>
        <dbReference type="EMBL" id="KAI3356407.1"/>
    </source>
</evidence>
<gene>
    <name evidence="1" type="ORF">L3Q82_017215</name>
</gene>
<accession>A0ACB8VNF7</accession>
<keyword evidence="2" id="KW-1185">Reference proteome</keyword>
<dbReference type="EMBL" id="CM041550">
    <property type="protein sequence ID" value="KAI3356407.1"/>
    <property type="molecule type" value="Genomic_DNA"/>
</dbReference>